<organism evidence="9 10">
    <name type="scientific">Halothermothrix orenii (strain H 168 / OCM 544 / DSM 9562)</name>
    <dbReference type="NCBI Taxonomy" id="373903"/>
    <lineage>
        <taxon>Bacteria</taxon>
        <taxon>Bacillati</taxon>
        <taxon>Bacillota</taxon>
        <taxon>Clostridia</taxon>
        <taxon>Halanaerobiales</taxon>
        <taxon>Halothermotrichaceae</taxon>
        <taxon>Halothermothrix</taxon>
    </lineage>
</organism>
<dbReference type="InterPro" id="IPR000192">
    <property type="entry name" value="Aminotrans_V_dom"/>
</dbReference>
<dbReference type="InterPro" id="IPR015424">
    <property type="entry name" value="PyrdxlP-dep_Trfase"/>
</dbReference>
<dbReference type="Proteomes" id="UP000000719">
    <property type="component" value="Chromosome"/>
</dbReference>
<dbReference type="PIRSF" id="PIRSF005572">
    <property type="entry name" value="NifS"/>
    <property type="match status" value="1"/>
</dbReference>
<keyword evidence="3" id="KW-0479">Metal-binding</keyword>
<dbReference type="InterPro" id="IPR020578">
    <property type="entry name" value="Aminotrans_V_PyrdxlP_BS"/>
</dbReference>
<evidence type="ECO:0000256" key="1">
    <source>
        <dbReference type="ARBA" id="ARBA00001933"/>
    </source>
</evidence>
<dbReference type="EC" id="2.6.1.44" evidence="9"/>
<dbReference type="eggNOG" id="COG1104">
    <property type="taxonomic scope" value="Bacteria"/>
</dbReference>
<dbReference type="InterPro" id="IPR016454">
    <property type="entry name" value="Cysteine_dSase"/>
</dbReference>
<dbReference type="GO" id="GO:0031071">
    <property type="term" value="F:cysteine desulfurase activity"/>
    <property type="evidence" value="ECO:0007669"/>
    <property type="project" value="UniProtKB-ARBA"/>
</dbReference>
<dbReference type="GO" id="GO:0008453">
    <property type="term" value="F:alanine-glyoxylate transaminase activity"/>
    <property type="evidence" value="ECO:0007669"/>
    <property type="project" value="UniProtKB-EC"/>
</dbReference>
<dbReference type="HOGENOM" id="CLU_003433_0_0_9"/>
<accession>B8D0L4</accession>
<dbReference type="Gene3D" id="1.10.260.50">
    <property type="match status" value="1"/>
</dbReference>
<keyword evidence="10" id="KW-1185">Reference proteome</keyword>
<evidence type="ECO:0000256" key="2">
    <source>
        <dbReference type="ARBA" id="ARBA00006490"/>
    </source>
</evidence>
<dbReference type="GO" id="GO:0046872">
    <property type="term" value="F:metal ion binding"/>
    <property type="evidence" value="ECO:0007669"/>
    <property type="project" value="UniProtKB-KW"/>
</dbReference>
<dbReference type="Gene3D" id="3.90.1150.10">
    <property type="entry name" value="Aspartate Aminotransferase, domain 1"/>
    <property type="match status" value="1"/>
</dbReference>
<keyword evidence="6" id="KW-0411">Iron-sulfur</keyword>
<dbReference type="STRING" id="373903.Hore_22050"/>
<dbReference type="PANTHER" id="PTHR11601">
    <property type="entry name" value="CYSTEINE DESULFURYLASE FAMILY MEMBER"/>
    <property type="match status" value="1"/>
</dbReference>
<dbReference type="OrthoDB" id="9808002at2"/>
<keyword evidence="9" id="KW-0808">Transferase</keyword>
<evidence type="ECO:0000256" key="3">
    <source>
        <dbReference type="ARBA" id="ARBA00022723"/>
    </source>
</evidence>
<evidence type="ECO:0000256" key="4">
    <source>
        <dbReference type="ARBA" id="ARBA00022898"/>
    </source>
</evidence>
<gene>
    <name evidence="9" type="ordered locus">Hore_22050</name>
</gene>
<keyword evidence="9" id="KW-0032">Aminotransferase</keyword>
<comment type="cofactor">
    <cofactor evidence="1 7">
        <name>pyridoxal 5'-phosphate</name>
        <dbReference type="ChEBI" id="CHEBI:597326"/>
    </cofactor>
</comment>
<dbReference type="Gene3D" id="3.40.640.10">
    <property type="entry name" value="Type I PLP-dependent aspartate aminotransferase-like (Major domain)"/>
    <property type="match status" value="1"/>
</dbReference>
<dbReference type="NCBIfam" id="NF002806">
    <property type="entry name" value="PRK02948.1"/>
    <property type="match status" value="1"/>
</dbReference>
<dbReference type="Pfam" id="PF00266">
    <property type="entry name" value="Aminotran_5"/>
    <property type="match status" value="1"/>
</dbReference>
<evidence type="ECO:0000256" key="5">
    <source>
        <dbReference type="ARBA" id="ARBA00023004"/>
    </source>
</evidence>
<feature type="domain" description="Aminotransferase class V" evidence="8">
    <location>
        <begin position="4"/>
        <end position="366"/>
    </location>
</feature>
<protein>
    <submittedName>
        <fullName evidence="9">Aminotransferase class V</fullName>
        <ecNumber evidence="9">2.6.1.44</ecNumber>
    </submittedName>
</protein>
<name>B8D0L4_HALOH</name>
<dbReference type="AlphaFoldDB" id="B8D0L4"/>
<dbReference type="KEGG" id="hor:Hore_22050"/>
<dbReference type="SUPFAM" id="SSF53383">
    <property type="entry name" value="PLP-dependent transferases"/>
    <property type="match status" value="1"/>
</dbReference>
<dbReference type="EMBL" id="CP001098">
    <property type="protein sequence ID" value="ACL70950.1"/>
    <property type="molecule type" value="Genomic_DNA"/>
</dbReference>
<evidence type="ECO:0000256" key="7">
    <source>
        <dbReference type="RuleBase" id="RU004504"/>
    </source>
</evidence>
<dbReference type="GO" id="GO:0051536">
    <property type="term" value="F:iron-sulfur cluster binding"/>
    <property type="evidence" value="ECO:0007669"/>
    <property type="project" value="UniProtKB-KW"/>
</dbReference>
<keyword evidence="5" id="KW-0408">Iron</keyword>
<dbReference type="PANTHER" id="PTHR11601:SF50">
    <property type="entry name" value="CYSTEINE DESULFURASE ISCS 2-RELATED"/>
    <property type="match status" value="1"/>
</dbReference>
<proteinExistence type="inferred from homology"/>
<evidence type="ECO:0000313" key="10">
    <source>
        <dbReference type="Proteomes" id="UP000000719"/>
    </source>
</evidence>
<sequence length="381" mass="42219">MKEIYLDNSATTRPLPEVVSQVEEVLTTNYGNPSSLHNKGLSAEKILKEARQTIAGKLNVKPDEIIFTSGGTESNNLALKGTAYLYKNRGRHLITTKIEHASVIDTFKALEDEGFEVTYLKPDKRGIISLEELKRSIRDDTILISIMHINNELGSLQPIAEAGSIIKDINKKTIFHVDAVQSFGKVLIKPADWNIDLLTISAHKVHGPKGVGALYKRKNLDIKPLLNGGGQEDGLRSGTENIPGIAGFIPAVKALPDFNERNTFNRKLDRLKNHLIDMIKEKLPDVRLNTPEQSAPHIVNISIPRVKGEVVVHSLEAKGIYVSTGSACHSREREKSHVLRAIGLPSELIDGTIRISLSEYNTETDLNTAVKTLAEQLRYFF</sequence>
<evidence type="ECO:0000259" key="8">
    <source>
        <dbReference type="Pfam" id="PF00266"/>
    </source>
</evidence>
<dbReference type="PROSITE" id="PS00595">
    <property type="entry name" value="AA_TRANSFER_CLASS_5"/>
    <property type="match status" value="1"/>
</dbReference>
<reference evidence="9 10" key="1">
    <citation type="journal article" date="2009" name="PLoS ONE">
        <title>Genome analysis of the anaerobic thermohalophilic bacterium Halothermothrix orenii.</title>
        <authorList>
            <person name="Mavromatis K."/>
            <person name="Ivanova N."/>
            <person name="Anderson I."/>
            <person name="Lykidis A."/>
            <person name="Hooper S.D."/>
            <person name="Sun H."/>
            <person name="Kunin V."/>
            <person name="Lapidus A."/>
            <person name="Hugenholtz P."/>
            <person name="Patel B."/>
            <person name="Kyrpides N.C."/>
        </authorList>
    </citation>
    <scope>NUCLEOTIDE SEQUENCE [LARGE SCALE GENOMIC DNA]</scope>
    <source>
        <strain evidence="10">H 168 / OCM 544 / DSM 9562</strain>
    </source>
</reference>
<evidence type="ECO:0000313" key="9">
    <source>
        <dbReference type="EMBL" id="ACL70950.1"/>
    </source>
</evidence>
<keyword evidence="4" id="KW-0663">Pyridoxal phosphate</keyword>
<evidence type="ECO:0000256" key="6">
    <source>
        <dbReference type="ARBA" id="ARBA00023014"/>
    </source>
</evidence>
<dbReference type="InterPro" id="IPR015421">
    <property type="entry name" value="PyrdxlP-dep_Trfase_major"/>
</dbReference>
<dbReference type="RefSeq" id="WP_015923919.1">
    <property type="nucleotide sequence ID" value="NC_011899.1"/>
</dbReference>
<dbReference type="InterPro" id="IPR015422">
    <property type="entry name" value="PyrdxlP-dep_Trfase_small"/>
</dbReference>
<dbReference type="FunFam" id="3.40.640.10:FF:000084">
    <property type="entry name" value="IscS-like cysteine desulfurase"/>
    <property type="match status" value="1"/>
</dbReference>
<comment type="similarity">
    <text evidence="2">Belongs to the class-V pyridoxal-phosphate-dependent aminotransferase family. NifS/IscS subfamily.</text>
</comment>